<dbReference type="InterPro" id="IPR039261">
    <property type="entry name" value="FNR_nucleotide-bd"/>
</dbReference>
<evidence type="ECO:0000256" key="4">
    <source>
        <dbReference type="ARBA" id="ARBA00023797"/>
    </source>
</evidence>
<dbReference type="SUPFAM" id="SSF52343">
    <property type="entry name" value="Ferredoxin reductase-like, C-terminal NADP-linked domain"/>
    <property type="match status" value="1"/>
</dbReference>
<dbReference type="InterPro" id="IPR001433">
    <property type="entry name" value="OxRdtase_FAD/NAD-bd"/>
</dbReference>
<reference evidence="9" key="1">
    <citation type="journal article" date="2019" name="Int. J. Syst. Evol. Microbiol.">
        <title>The Global Catalogue of Microorganisms (GCM) 10K type strain sequencing project: providing services to taxonomists for standard genome sequencing and annotation.</title>
        <authorList>
            <consortium name="The Broad Institute Genomics Platform"/>
            <consortium name="The Broad Institute Genome Sequencing Center for Infectious Disease"/>
            <person name="Wu L."/>
            <person name="Ma J."/>
        </authorList>
    </citation>
    <scope>NUCLEOTIDE SEQUENCE [LARGE SCALE GENOMIC DNA]</scope>
    <source>
        <strain evidence="9">KCTC 42730</strain>
    </source>
</reference>
<organism evidence="8 9">
    <name type="scientific">Pseudoalteromonas fenneropenaei</name>
    <dbReference type="NCBI Taxonomy" id="1737459"/>
    <lineage>
        <taxon>Bacteria</taxon>
        <taxon>Pseudomonadati</taxon>
        <taxon>Pseudomonadota</taxon>
        <taxon>Gammaproteobacteria</taxon>
        <taxon>Alteromonadales</taxon>
        <taxon>Pseudoalteromonadaceae</taxon>
        <taxon>Pseudoalteromonas</taxon>
    </lineage>
</organism>
<keyword evidence="3" id="KW-0249">Electron transport</keyword>
<dbReference type="InterPro" id="IPR008254">
    <property type="entry name" value="Flavodoxin/NO_synth"/>
</dbReference>
<evidence type="ECO:0000256" key="3">
    <source>
        <dbReference type="ARBA" id="ARBA00022982"/>
    </source>
</evidence>
<dbReference type="PROSITE" id="PS50902">
    <property type="entry name" value="FLAVODOXIN_LIKE"/>
    <property type="match status" value="1"/>
</dbReference>
<dbReference type="RefSeq" id="WP_377123295.1">
    <property type="nucleotide sequence ID" value="NZ_JBHRSD010000014.1"/>
</dbReference>
<dbReference type="InterPro" id="IPR017938">
    <property type="entry name" value="Riboflavin_synthase-like_b-brl"/>
</dbReference>
<comment type="caution">
    <text evidence="8">The sequence shown here is derived from an EMBL/GenBank/DDBJ whole genome shotgun (WGS) entry which is preliminary data.</text>
</comment>
<dbReference type="InterPro" id="IPR017927">
    <property type="entry name" value="FAD-bd_FR_type"/>
</dbReference>
<keyword evidence="5" id="KW-0472">Membrane</keyword>
<dbReference type="Proteomes" id="UP001595453">
    <property type="component" value="Unassembled WGS sequence"/>
</dbReference>
<dbReference type="EC" id="1.6.2.4" evidence="4"/>
<keyword evidence="2" id="KW-0288">FMN</keyword>
<sequence length="452" mass="49672">MLSAAPYLYASLLVAGYTVFTLWCYRASLQRRWLRNQHGTVPLVVAYASESGAAETLAQQLSQQLVAQGLSCQCLTLNQLTDKTLSTTQKLLVLASTYGQGEAPDNGRHFIARLTHSAVTLNHLAYAVLALGDRDYPQFCQFGLNLDAALTERGATALFAPVLVDKLASDSLHTWYQALQQAQILAAEPAALKPKAYLGAEFTLARRQWLNVGSQGAPLYDIAFSLPPDVTWQAGDIACLHLDHKMREYSIASVPAEGELRLLVREQRHPDGRLGLGSGWLCVRSPVGATSLLSIRRNVKFHAPATNRKMILIGNGSGLAGLRAHIKQRALQGHYDNWLIYGERSPEHDLPWDDELQTWLKTGVLAELDRAFSRAALPLPVLAGRVQQGYVQDVLRSHSEQLLLWLEEGAAVYICGSLQGMAGDVEALFTELLGERGLSALEAQGRYCRDVY</sequence>
<evidence type="ECO:0000256" key="2">
    <source>
        <dbReference type="ARBA" id="ARBA00022643"/>
    </source>
</evidence>
<feature type="domain" description="Flavodoxin-like" evidence="6">
    <location>
        <begin position="43"/>
        <end position="180"/>
    </location>
</feature>
<dbReference type="CDD" id="cd06200">
    <property type="entry name" value="SiR_like1"/>
    <property type="match status" value="1"/>
</dbReference>
<dbReference type="InterPro" id="IPR029039">
    <property type="entry name" value="Flavoprotein-like_sf"/>
</dbReference>
<proteinExistence type="predicted"/>
<name>A0ABV7CJ71_9GAMM</name>
<dbReference type="Pfam" id="PF00175">
    <property type="entry name" value="NAD_binding_1"/>
    <property type="match status" value="1"/>
</dbReference>
<evidence type="ECO:0000259" key="7">
    <source>
        <dbReference type="PROSITE" id="PS51384"/>
    </source>
</evidence>
<dbReference type="Pfam" id="PF00258">
    <property type="entry name" value="Flavodoxin_1"/>
    <property type="match status" value="1"/>
</dbReference>
<evidence type="ECO:0000259" key="6">
    <source>
        <dbReference type="PROSITE" id="PS50902"/>
    </source>
</evidence>
<keyword evidence="9" id="KW-1185">Reference proteome</keyword>
<evidence type="ECO:0000256" key="1">
    <source>
        <dbReference type="ARBA" id="ARBA00022630"/>
    </source>
</evidence>
<dbReference type="PANTHER" id="PTHR19384:SF17">
    <property type="entry name" value="NADPH--CYTOCHROME P450 REDUCTASE"/>
    <property type="match status" value="1"/>
</dbReference>
<evidence type="ECO:0000256" key="5">
    <source>
        <dbReference type="SAM" id="Phobius"/>
    </source>
</evidence>
<evidence type="ECO:0000313" key="9">
    <source>
        <dbReference type="Proteomes" id="UP001595453"/>
    </source>
</evidence>
<evidence type="ECO:0000313" key="8">
    <source>
        <dbReference type="EMBL" id="MFC3032617.1"/>
    </source>
</evidence>
<dbReference type="Gene3D" id="3.40.50.80">
    <property type="entry name" value="Nucleotide-binding domain of ferredoxin-NADP reductase (FNR) module"/>
    <property type="match status" value="1"/>
</dbReference>
<dbReference type="SUPFAM" id="SSF52218">
    <property type="entry name" value="Flavoproteins"/>
    <property type="match status" value="1"/>
</dbReference>
<feature type="transmembrane region" description="Helical" evidence="5">
    <location>
        <begin position="6"/>
        <end position="25"/>
    </location>
</feature>
<dbReference type="SUPFAM" id="SSF63380">
    <property type="entry name" value="Riboflavin synthase domain-like"/>
    <property type="match status" value="1"/>
</dbReference>
<dbReference type="Gene3D" id="3.40.50.360">
    <property type="match status" value="1"/>
</dbReference>
<gene>
    <name evidence="8" type="ORF">ACFOEE_08805</name>
</gene>
<protein>
    <recommendedName>
        <fullName evidence="4">NADPH--hemoprotein reductase</fullName>
        <ecNumber evidence="4">1.6.2.4</ecNumber>
    </recommendedName>
</protein>
<dbReference type="PRINTS" id="PR00369">
    <property type="entry name" value="FLAVODOXIN"/>
</dbReference>
<keyword evidence="5" id="KW-0812">Transmembrane</keyword>
<keyword evidence="5" id="KW-1133">Transmembrane helix</keyword>
<dbReference type="InterPro" id="IPR001709">
    <property type="entry name" value="Flavoprot_Pyr_Nucl_cyt_Rdtase"/>
</dbReference>
<dbReference type="PROSITE" id="PS51384">
    <property type="entry name" value="FAD_FR"/>
    <property type="match status" value="1"/>
</dbReference>
<accession>A0ABV7CJ71</accession>
<dbReference type="PANTHER" id="PTHR19384">
    <property type="entry name" value="NITRIC OXIDE SYNTHASE-RELATED"/>
    <property type="match status" value="1"/>
</dbReference>
<feature type="domain" description="FAD-binding FR-type" evidence="7">
    <location>
        <begin position="197"/>
        <end position="304"/>
    </location>
</feature>
<dbReference type="EMBL" id="JBHRSD010000014">
    <property type="protein sequence ID" value="MFC3032617.1"/>
    <property type="molecule type" value="Genomic_DNA"/>
</dbReference>
<keyword evidence="3" id="KW-0813">Transport</keyword>
<dbReference type="PRINTS" id="PR00371">
    <property type="entry name" value="FPNCR"/>
</dbReference>
<dbReference type="InterPro" id="IPR001094">
    <property type="entry name" value="Flavdoxin-like"/>
</dbReference>
<keyword evidence="1" id="KW-0285">Flavoprotein</keyword>